<organism evidence="2 3">
    <name type="scientific">Candidatus Rothia avicola</name>
    <dbReference type="NCBI Taxonomy" id="2840478"/>
    <lineage>
        <taxon>Bacteria</taxon>
        <taxon>Bacillati</taxon>
        <taxon>Actinomycetota</taxon>
        <taxon>Actinomycetes</taxon>
        <taxon>Micrococcales</taxon>
        <taxon>Micrococcaceae</taxon>
        <taxon>Rothia</taxon>
    </lineage>
</organism>
<name>A0A9D1ZT48_9MICC</name>
<comment type="caution">
    <text evidence="2">The sequence shown here is derived from an EMBL/GenBank/DDBJ whole genome shotgun (WGS) entry which is preliminary data.</text>
</comment>
<dbReference type="AlphaFoldDB" id="A0A9D1ZT48"/>
<reference evidence="2" key="2">
    <citation type="submission" date="2021-04" db="EMBL/GenBank/DDBJ databases">
        <authorList>
            <person name="Gilroy R."/>
        </authorList>
    </citation>
    <scope>NUCLEOTIDE SEQUENCE</scope>
    <source>
        <strain evidence="2">ChiHjej12B11-9195</strain>
    </source>
</reference>
<evidence type="ECO:0000313" key="2">
    <source>
        <dbReference type="EMBL" id="HIY94978.1"/>
    </source>
</evidence>
<reference evidence="2" key="1">
    <citation type="journal article" date="2021" name="PeerJ">
        <title>Extensive microbial diversity within the chicken gut microbiome revealed by metagenomics and culture.</title>
        <authorList>
            <person name="Gilroy R."/>
            <person name="Ravi A."/>
            <person name="Getino M."/>
            <person name="Pursley I."/>
            <person name="Horton D.L."/>
            <person name="Alikhan N.F."/>
            <person name="Baker D."/>
            <person name="Gharbi K."/>
            <person name="Hall N."/>
            <person name="Watson M."/>
            <person name="Adriaenssens E.M."/>
            <person name="Foster-Nyarko E."/>
            <person name="Jarju S."/>
            <person name="Secka A."/>
            <person name="Antonio M."/>
            <person name="Oren A."/>
            <person name="Chaudhuri R.R."/>
            <person name="La Ragione R."/>
            <person name="Hildebrand F."/>
            <person name="Pallen M.J."/>
        </authorList>
    </citation>
    <scope>NUCLEOTIDE SEQUENCE</scope>
    <source>
        <strain evidence="2">ChiHjej12B11-9195</strain>
    </source>
</reference>
<feature type="compositionally biased region" description="Polar residues" evidence="1">
    <location>
        <begin position="8"/>
        <end position="19"/>
    </location>
</feature>
<protein>
    <submittedName>
        <fullName evidence="2">Uncharacterized protein</fullName>
    </submittedName>
</protein>
<gene>
    <name evidence="2" type="ORF">H9821_04850</name>
</gene>
<dbReference type="Proteomes" id="UP000824134">
    <property type="component" value="Unassembled WGS sequence"/>
</dbReference>
<evidence type="ECO:0000313" key="3">
    <source>
        <dbReference type="Proteomes" id="UP000824134"/>
    </source>
</evidence>
<evidence type="ECO:0000256" key="1">
    <source>
        <dbReference type="SAM" id="MobiDB-lite"/>
    </source>
</evidence>
<proteinExistence type="predicted"/>
<dbReference type="EMBL" id="DXCN01000039">
    <property type="protein sequence ID" value="HIY94978.1"/>
    <property type="molecule type" value="Genomic_DNA"/>
</dbReference>
<sequence length="66" mass="7291">MNIIETKIISSPQSHNPSEASLRENVEVAAQGNPVVSMRYLAQALLQTMDELEAVKAEVAELRKKL</sequence>
<feature type="region of interest" description="Disordered" evidence="1">
    <location>
        <begin position="1"/>
        <end position="20"/>
    </location>
</feature>
<accession>A0A9D1ZT48</accession>